<evidence type="ECO:0000313" key="9">
    <source>
        <dbReference type="EMBL" id="ODV71505.1"/>
    </source>
</evidence>
<dbReference type="GO" id="GO:0031080">
    <property type="term" value="C:nuclear pore outer ring"/>
    <property type="evidence" value="ECO:0007669"/>
    <property type="project" value="TreeGrafter"/>
</dbReference>
<keyword evidence="4 7" id="KW-0811">Translocation</keyword>
<name>A0A0H5C9X8_CYBJN</name>
<keyword evidence="1 7" id="KW-0813">Transport</keyword>
<evidence type="ECO:0000256" key="1">
    <source>
        <dbReference type="ARBA" id="ARBA00022448"/>
    </source>
</evidence>
<evidence type="ECO:0000256" key="3">
    <source>
        <dbReference type="ARBA" id="ARBA00022927"/>
    </source>
</evidence>
<dbReference type="GO" id="GO:0006606">
    <property type="term" value="P:protein import into nucleus"/>
    <property type="evidence" value="ECO:0007669"/>
    <property type="project" value="TreeGrafter"/>
</dbReference>
<dbReference type="GO" id="GO:0031965">
    <property type="term" value="C:nuclear membrane"/>
    <property type="evidence" value="ECO:0007669"/>
    <property type="project" value="UniProtKB-SubCell"/>
</dbReference>
<reference evidence="10" key="2">
    <citation type="journal article" date="2015" name="J. Biotechnol.">
        <title>The structure of the Cyberlindnera jadinii genome and its relation to Candida utilis analyzed by the occurrence of single nucleotide polymorphisms.</title>
        <authorList>
            <person name="Rupp O."/>
            <person name="Brinkrolf K."/>
            <person name="Buerth C."/>
            <person name="Kunigo M."/>
            <person name="Schneider J."/>
            <person name="Jaenicke S."/>
            <person name="Goesmann A."/>
            <person name="Puehler A."/>
            <person name="Jaeger K.-E."/>
            <person name="Ernst J.F."/>
        </authorList>
    </citation>
    <scope>NUCLEOTIDE SEQUENCE [LARGE SCALE GENOMIC DNA]</scope>
    <source>
        <strain evidence="10">ATCC 18201 / CBS 1600 / BCRC 20928 / JCM 3617 / NBRC 0987 / NRRL Y-1542</strain>
    </source>
</reference>
<dbReference type="PANTHER" id="PTHR13003">
    <property type="entry name" value="NUP107-RELATED"/>
    <property type="match status" value="1"/>
</dbReference>
<dbReference type="InterPro" id="IPR007252">
    <property type="entry name" value="Nup84/Nup107"/>
</dbReference>
<dbReference type="GO" id="GO:0000973">
    <property type="term" value="P:post-transcriptional tethering of RNA polymerase II gene DNA at nuclear periphery"/>
    <property type="evidence" value="ECO:0007669"/>
    <property type="project" value="TreeGrafter"/>
</dbReference>
<dbReference type="STRING" id="983966.A0A0H5C9X8"/>
<evidence type="ECO:0000256" key="4">
    <source>
        <dbReference type="ARBA" id="ARBA00023010"/>
    </source>
</evidence>
<dbReference type="Pfam" id="PF04121">
    <property type="entry name" value="Nup84_Nup100"/>
    <property type="match status" value="1"/>
</dbReference>
<keyword evidence="3" id="KW-0653">Protein transport</keyword>
<evidence type="ECO:0000256" key="5">
    <source>
        <dbReference type="ARBA" id="ARBA00023132"/>
    </source>
</evidence>
<dbReference type="GO" id="GO:0017056">
    <property type="term" value="F:structural constituent of nuclear pore"/>
    <property type="evidence" value="ECO:0007669"/>
    <property type="project" value="UniProtKB-UniRule"/>
</dbReference>
<proteinExistence type="inferred from homology"/>
<dbReference type="Gene3D" id="1.20.190.50">
    <property type="match status" value="1"/>
</dbReference>
<dbReference type="GO" id="GO:0006406">
    <property type="term" value="P:mRNA export from nucleus"/>
    <property type="evidence" value="ECO:0007669"/>
    <property type="project" value="TreeGrafter"/>
</dbReference>
<dbReference type="OMA" id="YEIRALY"/>
<sequence length="716" mass="82777">MELDAMEDVRNDHDVLSEFANVLKLYKLSDKKDEFDDFDIVRQFRYIAAQKASSSIEDGRDESECEDWDLEVRLWDLIENLLKYRYSEKPVEIETHKYNSDVVYQEKYFRSKPELYELWLIIQWVQRNSPEVERPQLTGTKWFNSQMSNTLESYDSDAPIRSDLKLDPRDVEQDNIFYKYIFQLILSGHYKEASLECEATNNWTMKMILTGVNSYLDPIIDKDISDDTEEATHGIKKRALWRSTVYRLSKSDKISTYERAIYGFLAGDLSPLESSTSWDSDLLIYFNHILTNEVELALVNEGRIPEEDLLVSFPKSRMTVQDVLNIVASKRKIESEHPLRVLMASIITKNIPAIVHSSLSFVGSSMLGKEDTDELLNESYTLRVIAHLAIFLSIIDPNAIAVDDHSKLITTYILILRLYEQYSWIPLYVSFLPEVEARDAYSLFLIDLFDTQERNNQLELSRLYRLPLENILKRTVARVFSITEDHYQVGGGVSLQPIDDVDTKLMRGVEWFVEARMFSDAISSSLTLYRRFLLNGRTKAAQEFASRNSIKQLLKQYDVESLGSLVEKKISTLEKEELLQYGSLVRSFNALDEWQKSSQPQTVSSFVFIELINRVTTSLKDTISTLFLELSKSSYELALVEELRSLYIPFLIIQLHNVYVESRYQSTSYLNDALELTNVVASESTKFYTLFQNCDRLREYLALVANCAAIAAGEGL</sequence>
<accession>A0A0H5C9X8</accession>
<keyword evidence="7" id="KW-0472">Membrane</keyword>
<keyword evidence="6 7" id="KW-0539">Nucleus</keyword>
<dbReference type="Proteomes" id="UP000094389">
    <property type="component" value="Unassembled WGS sequence"/>
</dbReference>
<evidence type="ECO:0000313" key="8">
    <source>
        <dbReference type="EMBL" id="CEP25230.1"/>
    </source>
</evidence>
<comment type="similarity">
    <text evidence="7">Belongs to the nucleoporin Nup84/Nup107 family.</text>
</comment>
<dbReference type="Proteomes" id="UP000038830">
    <property type="component" value="Unassembled WGS sequence"/>
</dbReference>
<gene>
    <name evidence="8" type="ORF">BN1211_6248</name>
    <name evidence="9" type="ORF">CYBJADRAFT_169356</name>
</gene>
<protein>
    <recommendedName>
        <fullName evidence="7">Nuclear pore complex protein</fullName>
    </recommendedName>
</protein>
<organism evidence="8 10">
    <name type="scientific">Cyberlindnera jadinii (strain ATCC 18201 / CBS 1600 / BCRC 20928 / JCM 3617 / NBRC 0987 / NRRL Y-1542)</name>
    <name type="common">Torula yeast</name>
    <name type="synonym">Candida utilis</name>
    <dbReference type="NCBI Taxonomy" id="983966"/>
    <lineage>
        <taxon>Eukaryota</taxon>
        <taxon>Fungi</taxon>
        <taxon>Dikarya</taxon>
        <taxon>Ascomycota</taxon>
        <taxon>Saccharomycotina</taxon>
        <taxon>Saccharomycetes</taxon>
        <taxon>Phaffomycetales</taxon>
        <taxon>Phaffomycetaceae</taxon>
        <taxon>Cyberlindnera</taxon>
    </lineage>
</organism>
<evidence type="ECO:0000256" key="2">
    <source>
        <dbReference type="ARBA" id="ARBA00022816"/>
    </source>
</evidence>
<comment type="function">
    <text evidence="7">Functions as a component of the nuclear pore complex (NPC).</text>
</comment>
<evidence type="ECO:0000256" key="7">
    <source>
        <dbReference type="RuleBase" id="RU365072"/>
    </source>
</evidence>
<dbReference type="OrthoDB" id="3098at2759"/>
<evidence type="ECO:0000256" key="6">
    <source>
        <dbReference type="ARBA" id="ARBA00023242"/>
    </source>
</evidence>
<accession>A0A1E4RWP4</accession>
<comment type="subcellular location">
    <subcellularLocation>
        <location evidence="7">Nucleus</location>
        <location evidence="7">Nuclear pore complex</location>
    </subcellularLocation>
    <subcellularLocation>
        <location evidence="7">Nucleus membrane</location>
    </subcellularLocation>
</comment>
<dbReference type="Gene3D" id="1.10.3450.20">
    <property type="match status" value="1"/>
</dbReference>
<evidence type="ECO:0000313" key="10">
    <source>
        <dbReference type="Proteomes" id="UP000038830"/>
    </source>
</evidence>
<reference evidence="9 11" key="3">
    <citation type="journal article" date="2016" name="Proc. Natl. Acad. Sci. U.S.A.">
        <title>Comparative genomics of biotechnologically important yeasts.</title>
        <authorList>
            <person name="Riley R."/>
            <person name="Haridas S."/>
            <person name="Wolfe K.H."/>
            <person name="Lopes M.R."/>
            <person name="Hittinger C.T."/>
            <person name="Goeker M."/>
            <person name="Salamov A.A."/>
            <person name="Wisecaver J.H."/>
            <person name="Long T.M."/>
            <person name="Calvey C.H."/>
            <person name="Aerts A.L."/>
            <person name="Barry K.W."/>
            <person name="Choi C."/>
            <person name="Clum A."/>
            <person name="Coughlan A.Y."/>
            <person name="Deshpande S."/>
            <person name="Douglass A.P."/>
            <person name="Hanson S.J."/>
            <person name="Klenk H.-P."/>
            <person name="LaButti K.M."/>
            <person name="Lapidus A."/>
            <person name="Lindquist E.A."/>
            <person name="Lipzen A.M."/>
            <person name="Meier-Kolthoff J.P."/>
            <person name="Ohm R.A."/>
            <person name="Otillar R.P."/>
            <person name="Pangilinan J.L."/>
            <person name="Peng Y."/>
            <person name="Rokas A."/>
            <person name="Rosa C.A."/>
            <person name="Scheuner C."/>
            <person name="Sibirny A.A."/>
            <person name="Slot J.C."/>
            <person name="Stielow J.B."/>
            <person name="Sun H."/>
            <person name="Kurtzman C.P."/>
            <person name="Blackwell M."/>
            <person name="Grigoriev I.V."/>
            <person name="Jeffries T.W."/>
        </authorList>
    </citation>
    <scope>NUCLEOTIDE SEQUENCE [LARGE SCALE GENOMIC DNA]</scope>
    <source>
        <strain evidence="11">ATCC 18201 / CBS 1600 / BCRC 20928 / JCM 3617 / NBRC 0987 / NRRL Y-1542</strain>
        <strain evidence="9">NRRL Y-1542</strain>
    </source>
</reference>
<dbReference type="EMBL" id="KV453940">
    <property type="protein sequence ID" value="ODV71505.1"/>
    <property type="molecule type" value="Genomic_DNA"/>
</dbReference>
<dbReference type="EMBL" id="CDQK01000007">
    <property type="protein sequence ID" value="CEP25230.1"/>
    <property type="molecule type" value="Genomic_DNA"/>
</dbReference>
<evidence type="ECO:0000313" key="11">
    <source>
        <dbReference type="Proteomes" id="UP000094389"/>
    </source>
</evidence>
<reference evidence="8" key="1">
    <citation type="submission" date="2014-12" db="EMBL/GenBank/DDBJ databases">
        <authorList>
            <person name="Jaenicke S."/>
        </authorList>
    </citation>
    <scope>NUCLEOTIDE SEQUENCE [LARGE SCALE GENOMIC DNA]</scope>
    <source>
        <strain evidence="8">CBS1600</strain>
    </source>
</reference>
<keyword evidence="11" id="KW-1185">Reference proteome</keyword>
<comment type="subunit">
    <text evidence="7">Part of the nuclear pore complex (NPC).</text>
</comment>
<keyword evidence="5 7" id="KW-0906">Nuclear pore complex</keyword>
<dbReference type="AlphaFoldDB" id="A0A0H5C9X8"/>
<keyword evidence="2" id="KW-0509">mRNA transport</keyword>
<dbReference type="PANTHER" id="PTHR13003:SF2">
    <property type="entry name" value="NUCLEAR PORE COMPLEX PROTEIN NUP107"/>
    <property type="match status" value="1"/>
</dbReference>